<evidence type="ECO:0000313" key="2">
    <source>
        <dbReference type="Proteomes" id="UP000239532"/>
    </source>
</evidence>
<gene>
    <name evidence="1" type="ORF">BST86_01480</name>
</gene>
<proteinExistence type="predicted"/>
<accession>A0A2S9WQU4</accession>
<sequence>MALFQTFVLKKYLAQQDTNAVDKAYRKYTKFFLYLEIQQNMHKSNEEQIQATFLTELFVNVLDYTINPKPK</sequence>
<keyword evidence="2" id="KW-1185">Reference proteome</keyword>
<dbReference type="EMBL" id="MQUC01000003">
    <property type="protein sequence ID" value="PRP65854.1"/>
    <property type="molecule type" value="Genomic_DNA"/>
</dbReference>
<dbReference type="OrthoDB" id="1453522at2"/>
<comment type="caution">
    <text evidence="1">The sequence shown here is derived from an EMBL/GenBank/DDBJ whole genome shotgun (WGS) entry which is preliminary data.</text>
</comment>
<name>A0A2S9WQU4_9FLAO</name>
<evidence type="ECO:0000313" key="1">
    <source>
        <dbReference type="EMBL" id="PRP65854.1"/>
    </source>
</evidence>
<organism evidence="1 2">
    <name type="scientific">Nonlabens agnitus</name>
    <dbReference type="NCBI Taxonomy" id="870484"/>
    <lineage>
        <taxon>Bacteria</taxon>
        <taxon>Pseudomonadati</taxon>
        <taxon>Bacteroidota</taxon>
        <taxon>Flavobacteriia</taxon>
        <taxon>Flavobacteriales</taxon>
        <taxon>Flavobacteriaceae</taxon>
        <taxon>Nonlabens</taxon>
    </lineage>
</organism>
<dbReference type="AlphaFoldDB" id="A0A2S9WQU4"/>
<reference evidence="1 2" key="1">
    <citation type="submission" date="2016-11" db="EMBL/GenBank/DDBJ databases">
        <title>Trade-off between light-utilization and light-protection in marine flavobacteria.</title>
        <authorList>
            <person name="Kumagai Y."/>
        </authorList>
    </citation>
    <scope>NUCLEOTIDE SEQUENCE [LARGE SCALE GENOMIC DNA]</scope>
    <source>
        <strain evidence="1 2">JCM 17109</strain>
    </source>
</reference>
<dbReference type="Proteomes" id="UP000239532">
    <property type="component" value="Unassembled WGS sequence"/>
</dbReference>
<dbReference type="RefSeq" id="WP_105981720.1">
    <property type="nucleotide sequence ID" value="NZ_MQUC01000003.1"/>
</dbReference>
<protein>
    <submittedName>
        <fullName evidence="1">Uncharacterized protein</fullName>
    </submittedName>
</protein>